<dbReference type="InterPro" id="IPR013088">
    <property type="entry name" value="Znf_NHR/GATA"/>
</dbReference>
<evidence type="ECO:0000256" key="1">
    <source>
        <dbReference type="ARBA" id="ARBA00022723"/>
    </source>
</evidence>
<dbReference type="GO" id="GO:0008270">
    <property type="term" value="F:zinc ion binding"/>
    <property type="evidence" value="ECO:0007669"/>
    <property type="project" value="UniProtKB-UniRule"/>
</dbReference>
<comment type="cofactor">
    <cofactor evidence="3">
        <name>Zn(2+)</name>
        <dbReference type="ChEBI" id="CHEBI:29105"/>
    </cofactor>
    <text evidence="3">Binds 1 zinc ion.</text>
</comment>
<dbReference type="InterPro" id="IPR005584">
    <property type="entry name" value="DNA_gyrase_inhibitor_YacG"/>
</dbReference>
<keyword evidence="2 3" id="KW-0862">Zinc</keyword>
<gene>
    <name evidence="3" type="primary">yacG</name>
    <name evidence="4" type="ORF">C3L24_11370</name>
</gene>
<accession>A0A6N4DPM3</accession>
<feature type="binding site" evidence="3">
    <location>
        <position position="33"/>
    </location>
    <ligand>
        <name>Zn(2+)</name>
        <dbReference type="ChEBI" id="CHEBI:29105"/>
    </ligand>
</feature>
<dbReference type="EMBL" id="PQCO01000267">
    <property type="protein sequence ID" value="PUD99176.1"/>
    <property type="molecule type" value="Genomic_DNA"/>
</dbReference>
<evidence type="ECO:0000256" key="3">
    <source>
        <dbReference type="HAMAP-Rule" id="MF_00649"/>
    </source>
</evidence>
<dbReference type="SUPFAM" id="SSF57716">
    <property type="entry name" value="Glucocorticoid receptor-like (DNA-binding domain)"/>
    <property type="match status" value="1"/>
</dbReference>
<keyword evidence="1 3" id="KW-0479">Metal-binding</keyword>
<evidence type="ECO:0000313" key="5">
    <source>
        <dbReference type="Proteomes" id="UP000250928"/>
    </source>
</evidence>
<comment type="function">
    <text evidence="3">Inhibits all the catalytic activities of DNA gyrase by preventing its interaction with DNA. Acts by binding directly to the C-terminal domain of GyrB, which probably disrupts DNA binding by the gyrase.</text>
</comment>
<sequence length="66" mass="7727">MDQRPPHHRCPTCGRTFTWDSQAPWRPFCSERCRLIDLGEWLDEGYRVPDREAGAPFLPPDDDPQT</sequence>
<reference evidence="4 5" key="1">
    <citation type="submission" date="2018-01" db="EMBL/GenBank/DDBJ databases">
        <title>Novel co-symbiosis in the lucinid bivalve Phacoides pectinatus.</title>
        <authorList>
            <person name="Lim S.J."/>
            <person name="Davis B.G."/>
            <person name="Gill D.E."/>
            <person name="Engel A.S."/>
            <person name="Anderson L.C."/>
            <person name="Campbell B.J."/>
        </authorList>
    </citation>
    <scope>NUCLEOTIDE SEQUENCE [LARGE SCALE GENOMIC DNA]</scope>
    <source>
        <strain evidence="4">N3_P5</strain>
    </source>
</reference>
<evidence type="ECO:0000313" key="4">
    <source>
        <dbReference type="EMBL" id="PUD99176.1"/>
    </source>
</evidence>
<dbReference type="Pfam" id="PF03884">
    <property type="entry name" value="YacG"/>
    <property type="match status" value="1"/>
</dbReference>
<proteinExistence type="inferred from homology"/>
<dbReference type="AlphaFoldDB" id="A0A6N4DPM3"/>
<feature type="binding site" evidence="3">
    <location>
        <position position="10"/>
    </location>
    <ligand>
        <name>Zn(2+)</name>
        <dbReference type="ChEBI" id="CHEBI:29105"/>
    </ligand>
</feature>
<organism evidence="4 5">
    <name type="scientific">Candidatus Sedimenticola endophacoides</name>
    <dbReference type="NCBI Taxonomy" id="2548426"/>
    <lineage>
        <taxon>Bacteria</taxon>
        <taxon>Pseudomonadati</taxon>
        <taxon>Pseudomonadota</taxon>
        <taxon>Gammaproteobacteria</taxon>
        <taxon>Chromatiales</taxon>
        <taxon>Sedimenticolaceae</taxon>
        <taxon>Sedimenticola</taxon>
    </lineage>
</organism>
<dbReference type="GO" id="GO:0008657">
    <property type="term" value="F:DNA topoisomerase type II (double strand cut, ATP-hydrolyzing) inhibitor activity"/>
    <property type="evidence" value="ECO:0007669"/>
    <property type="project" value="UniProtKB-UniRule"/>
</dbReference>
<dbReference type="Gene3D" id="3.30.50.10">
    <property type="entry name" value="Erythroid Transcription Factor GATA-1, subunit A"/>
    <property type="match status" value="1"/>
</dbReference>
<dbReference type="PANTHER" id="PTHR36150:SF1">
    <property type="entry name" value="DNA GYRASE INHIBITOR YACG"/>
    <property type="match status" value="1"/>
</dbReference>
<feature type="binding site" evidence="3">
    <location>
        <position position="13"/>
    </location>
    <ligand>
        <name>Zn(2+)</name>
        <dbReference type="ChEBI" id="CHEBI:29105"/>
    </ligand>
</feature>
<dbReference type="Proteomes" id="UP000250928">
    <property type="component" value="Unassembled WGS sequence"/>
</dbReference>
<evidence type="ECO:0000256" key="2">
    <source>
        <dbReference type="ARBA" id="ARBA00022833"/>
    </source>
</evidence>
<dbReference type="HAMAP" id="MF_00649">
    <property type="entry name" value="DNA_gyrase_inhibitor_YacG"/>
    <property type="match status" value="1"/>
</dbReference>
<name>A0A6N4DPM3_9GAMM</name>
<comment type="similarity">
    <text evidence="3">Belongs to the DNA gyrase inhibitor YacG family.</text>
</comment>
<comment type="caution">
    <text evidence="4">The sequence shown here is derived from an EMBL/GenBank/DDBJ whole genome shotgun (WGS) entry which is preliminary data.</text>
</comment>
<dbReference type="GO" id="GO:0006355">
    <property type="term" value="P:regulation of DNA-templated transcription"/>
    <property type="evidence" value="ECO:0007669"/>
    <property type="project" value="InterPro"/>
</dbReference>
<protein>
    <recommendedName>
        <fullName evidence="3">DNA gyrase inhibitor YacG</fullName>
    </recommendedName>
</protein>
<feature type="binding site" evidence="3">
    <location>
        <position position="29"/>
    </location>
    <ligand>
        <name>Zn(2+)</name>
        <dbReference type="ChEBI" id="CHEBI:29105"/>
    </ligand>
</feature>
<comment type="subunit">
    <text evidence="3">Interacts with GyrB.</text>
</comment>
<dbReference type="PANTHER" id="PTHR36150">
    <property type="entry name" value="DNA GYRASE INHIBITOR YACG"/>
    <property type="match status" value="1"/>
</dbReference>